<proteinExistence type="predicted"/>
<evidence type="ECO:0000313" key="2">
    <source>
        <dbReference type="Proteomes" id="UP000248291"/>
    </source>
</evidence>
<dbReference type="Proteomes" id="UP000248291">
    <property type="component" value="Unassembled WGS sequence"/>
</dbReference>
<comment type="caution">
    <text evidence="1">The sequence shown here is derived from an EMBL/GenBank/DDBJ whole genome shotgun (WGS) entry which is preliminary data.</text>
</comment>
<accession>A0AAN4TPY5</accession>
<dbReference type="AlphaFoldDB" id="A0AAN4TPY5"/>
<dbReference type="EMBL" id="BGKA01000289">
    <property type="protein sequence ID" value="GBH21406.1"/>
    <property type="molecule type" value="Genomic_DNA"/>
</dbReference>
<organism evidence="1 2">
    <name type="scientific">Pseudomonas syringae pv. actinidiae</name>
    <dbReference type="NCBI Taxonomy" id="103796"/>
    <lineage>
        <taxon>Bacteria</taxon>
        <taxon>Pseudomonadati</taxon>
        <taxon>Pseudomonadota</taxon>
        <taxon>Gammaproteobacteria</taxon>
        <taxon>Pseudomonadales</taxon>
        <taxon>Pseudomonadaceae</taxon>
        <taxon>Pseudomonas</taxon>
        <taxon>Pseudomonas syringae</taxon>
    </lineage>
</organism>
<evidence type="ECO:0000313" key="1">
    <source>
        <dbReference type="EMBL" id="GBH21406.1"/>
    </source>
</evidence>
<name>A0AAN4TPY5_PSESF</name>
<gene>
    <name evidence="1" type="ORF">KPSA3_07452</name>
</gene>
<reference evidence="1 2" key="1">
    <citation type="submission" date="2018-04" db="EMBL/GenBank/DDBJ databases">
        <title>Draft genome sequence of Pseudomonas syringae pv. actinidiae biovar 3 strains isolated from kiwifruit in Kagawa prefecture.</title>
        <authorList>
            <person name="Tabuchi M."/>
            <person name="Saito M."/>
            <person name="Fujiwara S."/>
            <person name="Sasa N."/>
            <person name="Akimitsu K."/>
            <person name="Gomi K."/>
            <person name="Konishi-Sugita S."/>
            <person name="Hamano K."/>
            <person name="Kataoka I."/>
        </authorList>
    </citation>
    <scope>NUCLEOTIDE SEQUENCE [LARGE SCALE GENOMIC DNA]</scope>
    <source>
        <strain evidence="1 2">MAFF212211</strain>
    </source>
</reference>
<protein>
    <submittedName>
        <fullName evidence="1">Uncharacterized protein</fullName>
    </submittedName>
</protein>
<sequence length="51" mass="5806">MSCSISRLSRTVVPFSFRRFSRVLKGSRTRAKSCLTKSRCKLRALICAALR</sequence>